<dbReference type="InterPro" id="IPR002889">
    <property type="entry name" value="WSC_carb-bd"/>
</dbReference>
<accession>A0A2S7Y131</accession>
<feature type="compositionally biased region" description="Low complexity" evidence="1">
    <location>
        <begin position="842"/>
        <end position="867"/>
    </location>
</feature>
<feature type="region of interest" description="Disordered" evidence="1">
    <location>
        <begin position="804"/>
        <end position="957"/>
    </location>
</feature>
<feature type="region of interest" description="Disordered" evidence="1">
    <location>
        <begin position="726"/>
        <end position="759"/>
    </location>
</feature>
<feature type="compositionally biased region" description="Polar residues" evidence="1">
    <location>
        <begin position="817"/>
        <end position="838"/>
    </location>
</feature>
<reference evidence="4 5" key="1">
    <citation type="submission" date="2016-07" db="EMBL/GenBank/DDBJ databases">
        <title>Comparative genomics of the entomopathogenic fungus Beauveria bassiana.</title>
        <authorList>
            <person name="Valero Jimenez C.A."/>
            <person name="Zwaan B.J."/>
            <person name="Van Kan J.A."/>
            <person name="Takken W."/>
            <person name="Debets A.J."/>
            <person name="Schoustra S.E."/>
            <person name="Koenraadt C.J."/>
        </authorList>
    </citation>
    <scope>NUCLEOTIDE SEQUENCE [LARGE SCALE GENOMIC DNA]</scope>
    <source>
        <strain evidence="4 5">ARSEF 8028</strain>
    </source>
</reference>
<evidence type="ECO:0000313" key="5">
    <source>
        <dbReference type="Proteomes" id="UP000237441"/>
    </source>
</evidence>
<gene>
    <name evidence="4" type="ORF">BB8028_0002g01450</name>
</gene>
<feature type="region of interest" description="Disordered" evidence="1">
    <location>
        <begin position="1035"/>
        <end position="1291"/>
    </location>
</feature>
<dbReference type="Pfam" id="PF26113">
    <property type="entry name" value="GH16_XgeA"/>
    <property type="match status" value="1"/>
</dbReference>
<feature type="compositionally biased region" description="Polar residues" evidence="1">
    <location>
        <begin position="1192"/>
        <end position="1214"/>
    </location>
</feature>
<feature type="region of interest" description="Disordered" evidence="1">
    <location>
        <begin position="615"/>
        <end position="675"/>
    </location>
</feature>
<feature type="region of interest" description="Disordered" evidence="1">
    <location>
        <begin position="542"/>
        <end position="575"/>
    </location>
</feature>
<feature type="compositionally biased region" description="Low complexity" evidence="1">
    <location>
        <begin position="1255"/>
        <end position="1276"/>
    </location>
</feature>
<dbReference type="SMART" id="SM00321">
    <property type="entry name" value="WSC"/>
    <property type="match status" value="1"/>
</dbReference>
<dbReference type="InterPro" id="IPR050546">
    <property type="entry name" value="Glycosyl_Hydrlase_16"/>
</dbReference>
<dbReference type="GO" id="GO:0009251">
    <property type="term" value="P:glucan catabolic process"/>
    <property type="evidence" value="ECO:0007669"/>
    <property type="project" value="TreeGrafter"/>
</dbReference>
<feature type="compositionally biased region" description="Low complexity" evidence="1">
    <location>
        <begin position="622"/>
        <end position="646"/>
    </location>
</feature>
<protein>
    <recommendedName>
        <fullName evidence="6">Endo-1,3(4)-beta-glucanase</fullName>
    </recommendedName>
</protein>
<proteinExistence type="predicted"/>
<dbReference type="PANTHER" id="PTHR10963">
    <property type="entry name" value="GLYCOSYL HYDROLASE-RELATED"/>
    <property type="match status" value="1"/>
</dbReference>
<comment type="caution">
    <text evidence="4">The sequence shown here is derived from an EMBL/GenBank/DDBJ whole genome shotgun (WGS) entry which is preliminary data.</text>
</comment>
<feature type="compositionally biased region" description="Low complexity" evidence="1">
    <location>
        <begin position="891"/>
        <end position="927"/>
    </location>
</feature>
<feature type="compositionally biased region" description="Low complexity" evidence="1">
    <location>
        <begin position="1088"/>
        <end position="1185"/>
    </location>
</feature>
<feature type="compositionally biased region" description="Polar residues" evidence="1">
    <location>
        <begin position="1058"/>
        <end position="1074"/>
    </location>
</feature>
<organism evidence="4 5">
    <name type="scientific">Beauveria bassiana</name>
    <name type="common">White muscardine disease fungus</name>
    <name type="synonym">Tritirachium shiotae</name>
    <dbReference type="NCBI Taxonomy" id="176275"/>
    <lineage>
        <taxon>Eukaryota</taxon>
        <taxon>Fungi</taxon>
        <taxon>Dikarya</taxon>
        <taxon>Ascomycota</taxon>
        <taxon>Pezizomycotina</taxon>
        <taxon>Sordariomycetes</taxon>
        <taxon>Hypocreomycetidae</taxon>
        <taxon>Hypocreales</taxon>
        <taxon>Cordycipitaceae</taxon>
        <taxon>Beauveria</taxon>
    </lineage>
</organism>
<feature type="compositionally biased region" description="Low complexity" evidence="1">
    <location>
        <begin position="352"/>
        <end position="361"/>
    </location>
</feature>
<evidence type="ECO:0000313" key="4">
    <source>
        <dbReference type="EMBL" id="PQK09821.1"/>
    </source>
</evidence>
<feature type="compositionally biased region" description="Low complexity" evidence="1">
    <location>
        <begin position="1215"/>
        <end position="1227"/>
    </location>
</feature>
<feature type="domain" description="GH16" evidence="3">
    <location>
        <begin position="1"/>
        <end position="266"/>
    </location>
</feature>
<evidence type="ECO:0000259" key="3">
    <source>
        <dbReference type="PROSITE" id="PS51762"/>
    </source>
</evidence>
<feature type="compositionally biased region" description="Polar residues" evidence="1">
    <location>
        <begin position="1228"/>
        <end position="1246"/>
    </location>
</feature>
<dbReference type="SUPFAM" id="SSF49899">
    <property type="entry name" value="Concanavalin A-like lectins/glucanases"/>
    <property type="match status" value="1"/>
</dbReference>
<feature type="compositionally biased region" description="Gly residues" evidence="1">
    <location>
        <begin position="542"/>
        <end position="551"/>
    </location>
</feature>
<feature type="compositionally biased region" description="Polar residues" evidence="1">
    <location>
        <begin position="872"/>
        <end position="888"/>
    </location>
</feature>
<dbReference type="EMBL" id="JRHA01000002">
    <property type="protein sequence ID" value="PQK09821.1"/>
    <property type="molecule type" value="Genomic_DNA"/>
</dbReference>
<evidence type="ECO:0008006" key="6">
    <source>
        <dbReference type="Google" id="ProtNLM"/>
    </source>
</evidence>
<evidence type="ECO:0000256" key="1">
    <source>
        <dbReference type="SAM" id="MobiDB-lite"/>
    </source>
</evidence>
<dbReference type="InterPro" id="IPR000757">
    <property type="entry name" value="Beta-glucanase-like"/>
</dbReference>
<evidence type="ECO:0000259" key="2">
    <source>
        <dbReference type="PROSITE" id="PS51212"/>
    </source>
</evidence>
<sequence>MAYSLATSYVGDALINGFNWIDTRDLSNGYVRYQSQANAASQGLFAVDKHTGVVRIGVDHTNTLDVSDGRPSIRLESKEAYNQGLFVADFLHMPPSQCGVWPAFWAYGPNWPNSGEIDIIEGANTAHRNIISAHTTAGCSLGDDVLRMASGAAQTKDCNVGADNVGCGYVTPASDTSSYGDTFNAVGGGIYAMLWDDEYIKVWHFDRDAAPADIAAKKPEPAGWGKPAAVYGGKSCDVESHFRDMSIVLNINFCGDYGNAVWKSDGCSALAPTCAEWVAKNPAAFANAYWDVNYIDAYVQSASNTSTTSSVSFGNLTSSTVSIQSRPSVIPVTSLSSTPPSGSNNDTMTRLPAANSSSSSVPTSLVVSSSVPSAAGPSNSSSFITNISTRFPSSTVLVTQGPIPTASLPSPSGPLRANPANLNDFSYLGCFGSSSDFKSFTKVADSPDMNLNKCTVLCNGKKYAGVFETACYCASELDADTRVSTDACDLPCPGDSTQLCGGRAKPRGNSVDGGIGAKANVTLPQTTALISGVAMPISTGGAGGGAGGRLAGSGDSSSSGAYASGSYSNSTGPEAPNTFSSSVWNIVTGPKVAYASSAPTPTIIDAATTRNKTTLQTLPTGSGSSASNPSVVVPSSVNFSPSGSPATDRHGAWINSTSPETPTPASISSQTGTAPVIRTSSRIGTAPVVSISSRSSAAPPVIGTAPTVSVVTIPVYPLPKVTNSILSSSSTSSGSSGGSSSSSTPSSAAVSGSAPAPVGNSTLVIRRRYSPVRRSTPKHVRLAHVDRREASDMLLTVYAAIAKEEPPKQPPGMGANSDLSTQPSSSTDTPAAQQSSGASIPAQQSSGAGIPAQQSSSAGAPAQQSISMGIPAQQSSGASIPAQQSSGGSLPGQKSSDGGSPDQQSSSAGTSAQQSSGGSSPGQQAPGMGVTSTPNSPAQQSNGNAAAIQTPSTVTSTTTTVVTTVTYQTVYPSNPSKIVNKVFVTTIIKAHCGCPETPLPTMTVSMTTTVLSCAACGPEGANYVTVTVPCDESEATPTAAAELPPAPSSNGNVPPANKNLTPPNGDSVPPTSGGNKPPTPGSNKPPASNGSVPPGSNGSVPPGPNGSNGSVPPGSNGSVPPGSNGNVPPGSNGSVPPGSNGNVPPGSNGSVPPGSNGSVPPGSNGNVPPGSNGSVPPGSNGSVPPASHDNIPPTSGGNVPTSANNDKPPTSNGNAPPSADSDKPPASNGNKTPSANNDKPPSSNGNVPPAPNSGKPPAANNNKTPSSSSSVPPAVSGNKPAAPSSNVPTVAGASGFKVTSLLFTTMLAMVVLL</sequence>
<name>A0A2S7Y131_BEABA</name>
<dbReference type="InterPro" id="IPR013320">
    <property type="entry name" value="ConA-like_dom_sf"/>
</dbReference>
<dbReference type="Proteomes" id="UP000237441">
    <property type="component" value="Unassembled WGS sequence"/>
</dbReference>
<feature type="compositionally biased region" description="Low complexity" evidence="1">
    <location>
        <begin position="552"/>
        <end position="572"/>
    </location>
</feature>
<dbReference type="Pfam" id="PF01822">
    <property type="entry name" value="WSC"/>
    <property type="match status" value="1"/>
</dbReference>
<dbReference type="OrthoDB" id="192832at2759"/>
<dbReference type="CDD" id="cd02181">
    <property type="entry name" value="GH16_fungal_Lam16A_glucanase"/>
    <property type="match status" value="1"/>
</dbReference>
<dbReference type="GO" id="GO:0004553">
    <property type="term" value="F:hydrolase activity, hydrolyzing O-glycosyl compounds"/>
    <property type="evidence" value="ECO:0007669"/>
    <property type="project" value="InterPro"/>
</dbReference>
<feature type="region of interest" description="Disordered" evidence="1">
    <location>
        <begin position="332"/>
        <end position="361"/>
    </location>
</feature>
<dbReference type="Gene3D" id="2.60.120.200">
    <property type="match status" value="1"/>
</dbReference>
<dbReference type="PANTHER" id="PTHR10963:SF24">
    <property type="entry name" value="GLYCOSIDASE C21B10.07-RELATED"/>
    <property type="match status" value="1"/>
</dbReference>
<feature type="domain" description="WSC" evidence="2">
    <location>
        <begin position="424"/>
        <end position="512"/>
    </location>
</feature>
<feature type="compositionally biased region" description="Polar residues" evidence="1">
    <location>
        <begin position="332"/>
        <end position="348"/>
    </location>
</feature>
<dbReference type="PROSITE" id="PS51212">
    <property type="entry name" value="WSC"/>
    <property type="match status" value="1"/>
</dbReference>
<feature type="compositionally biased region" description="Low complexity" evidence="1">
    <location>
        <begin position="727"/>
        <end position="759"/>
    </location>
</feature>
<feature type="compositionally biased region" description="Polar residues" evidence="1">
    <location>
        <begin position="930"/>
        <end position="944"/>
    </location>
</feature>
<dbReference type="PROSITE" id="PS51762">
    <property type="entry name" value="GH16_2"/>
    <property type="match status" value="1"/>
</dbReference>
<feature type="compositionally biased region" description="Polar residues" evidence="1">
    <location>
        <begin position="654"/>
        <end position="675"/>
    </location>
</feature>